<name>G0ACC2_COLFT</name>
<dbReference type="eggNOG" id="COG0725">
    <property type="taxonomic scope" value="Bacteria"/>
</dbReference>
<dbReference type="Proteomes" id="UP000008392">
    <property type="component" value="Chromosome"/>
</dbReference>
<dbReference type="STRING" id="1005048.CFU_2650"/>
<reference evidence="2 3" key="2">
    <citation type="journal article" date="2006" name="J. Microbiol. Methods">
        <title>Genomic flank-sequencing of plasposon insertion sites for rapid identification of functional genes.</title>
        <authorList>
            <person name="Leveau J.H."/>
            <person name="Gerards S."/>
            <person name="Fritsche K."/>
            <person name="Zondag G."/>
            <person name="van Veen J.A."/>
        </authorList>
    </citation>
    <scope>NUCLEOTIDE SEQUENCE [LARGE SCALE GENOMIC DNA]</scope>
    <source>
        <strain evidence="2 3">Ter331</strain>
    </source>
</reference>
<reference evidence="2 3" key="3">
    <citation type="journal article" date="2008" name="FEMS Microbiol. Ecol.">
        <title>Identification and characterization of genes underlying chitinolysis in Collimonas fungivorans Ter331.</title>
        <authorList>
            <person name="Fritsche K."/>
            <person name="de Boer W."/>
            <person name="Gerards S."/>
            <person name="van den Berg M."/>
            <person name="van Veen J.A."/>
            <person name="Leveau J.H."/>
        </authorList>
    </citation>
    <scope>NUCLEOTIDE SEQUENCE [LARGE SCALE GENOMIC DNA]</scope>
    <source>
        <strain evidence="2 3">Ter331</strain>
    </source>
</reference>
<sequence length="260" mass="27508">MRIKQTIYRLFALGAVSLALLSSAAQAEEVNVMISGGFTAAYKALAPQFEAATGNTLSTAFGPSMGKAPEAIPNRLERGESADVVIMVGYALSDLIKQGKVDADSRVDLADSRIGMAVKAGAAKPDISTVEGLKSAMLNAKSIAYSDSASGVYIERELFKKLGIEEQVKPKARMIQKTPVGSLVASGEFELGFQQVSEILPVQGVDFVARIPEQVQSITTFSAGIPVGAKHPDAARALIRYLASPEARDEVIKSGLDPKH</sequence>
<dbReference type="GO" id="GO:0030973">
    <property type="term" value="F:molybdate ion binding"/>
    <property type="evidence" value="ECO:0007669"/>
    <property type="project" value="TreeGrafter"/>
</dbReference>
<feature type="chain" id="PRO_5003396652" evidence="1">
    <location>
        <begin position="28"/>
        <end position="260"/>
    </location>
</feature>
<dbReference type="Gene3D" id="3.40.190.10">
    <property type="entry name" value="Periplasmic binding protein-like II"/>
    <property type="match status" value="2"/>
</dbReference>
<keyword evidence="3" id="KW-1185">Reference proteome</keyword>
<reference evidence="3" key="6">
    <citation type="submission" date="2011-05" db="EMBL/GenBank/DDBJ databases">
        <title>Complete sequence of Collimonas fungivorans Ter331.</title>
        <authorList>
            <person name="Leveau J.H."/>
        </authorList>
    </citation>
    <scope>NUCLEOTIDE SEQUENCE [LARGE SCALE GENOMIC DNA]</scope>
    <source>
        <strain evidence="3">Ter331</strain>
    </source>
</reference>
<reference evidence="2 3" key="5">
    <citation type="journal article" date="2011" name="ISME J.">
        <title>Dual transcriptional profiling of a bacterial/fungal confrontation: Collimonas fungivorans versus Aspergillus niger.</title>
        <authorList>
            <person name="Mela F."/>
            <person name="Fritsche K."/>
            <person name="de Boer W."/>
            <person name="van Veen J.A."/>
            <person name="de Graaff L.H."/>
            <person name="van den Berg M."/>
            <person name="Leveau J.H."/>
        </authorList>
    </citation>
    <scope>NUCLEOTIDE SEQUENCE [LARGE SCALE GENOMIC DNA]</scope>
    <source>
        <strain evidence="2 3">Ter331</strain>
    </source>
</reference>
<dbReference type="Pfam" id="PF13531">
    <property type="entry name" value="SBP_bac_11"/>
    <property type="match status" value="1"/>
</dbReference>
<evidence type="ECO:0000256" key="1">
    <source>
        <dbReference type="SAM" id="SignalP"/>
    </source>
</evidence>
<dbReference type="KEGG" id="cfu:CFU_2650"/>
<evidence type="ECO:0000313" key="3">
    <source>
        <dbReference type="Proteomes" id="UP000008392"/>
    </source>
</evidence>
<keyword evidence="1" id="KW-0732">Signal</keyword>
<evidence type="ECO:0000313" key="2">
    <source>
        <dbReference type="EMBL" id="AEK62477.1"/>
    </source>
</evidence>
<gene>
    <name evidence="2" type="ordered locus">CFU_2650</name>
</gene>
<dbReference type="HOGENOM" id="CLU_079071_1_0_4"/>
<dbReference type="PANTHER" id="PTHR30632:SF11">
    <property type="entry name" value="BLR4797 PROTEIN"/>
    <property type="match status" value="1"/>
</dbReference>
<organism evidence="2 3">
    <name type="scientific">Collimonas fungivorans (strain Ter331)</name>
    <dbReference type="NCBI Taxonomy" id="1005048"/>
    <lineage>
        <taxon>Bacteria</taxon>
        <taxon>Pseudomonadati</taxon>
        <taxon>Pseudomonadota</taxon>
        <taxon>Betaproteobacteria</taxon>
        <taxon>Burkholderiales</taxon>
        <taxon>Oxalobacteraceae</taxon>
        <taxon>Collimonas</taxon>
    </lineage>
</organism>
<dbReference type="EMBL" id="CP002745">
    <property type="protein sequence ID" value="AEK62477.1"/>
    <property type="molecule type" value="Genomic_DNA"/>
</dbReference>
<accession>G0ACC2</accession>
<protein>
    <submittedName>
        <fullName evidence="2">Hypothetical ABC transport system, periplasmic component</fullName>
    </submittedName>
</protein>
<dbReference type="PANTHER" id="PTHR30632">
    <property type="entry name" value="MOLYBDATE-BINDING PERIPLASMIC PROTEIN"/>
    <property type="match status" value="1"/>
</dbReference>
<reference evidence="2 3" key="1">
    <citation type="journal article" date="2004" name="Environ. Microbiol.">
        <title>Phylogeny-function analysis of (meta)genomic libraries: screening for expression of ribosomal RNA genes by large-insert library fluorescent in situ hybridization (LIL-FISH).</title>
        <authorList>
            <person name="Leveau J.H."/>
            <person name="Gerards S."/>
            <person name="de Boer W."/>
            <person name="van Veen J.A."/>
        </authorList>
    </citation>
    <scope>NUCLEOTIDE SEQUENCE [LARGE SCALE GENOMIC DNA]</scope>
    <source>
        <strain evidence="2 3">Ter331</strain>
    </source>
</reference>
<feature type="signal peptide" evidence="1">
    <location>
        <begin position="1"/>
        <end position="27"/>
    </location>
</feature>
<dbReference type="GO" id="GO:0015689">
    <property type="term" value="P:molybdate ion transport"/>
    <property type="evidence" value="ECO:0007669"/>
    <property type="project" value="TreeGrafter"/>
</dbReference>
<reference evidence="2 3" key="4">
    <citation type="journal article" date="2010" name="Environ. Microbiol.">
        <title>The bacterial genus Collimonas: mycophagy, weathering and other adaptive solutions to life in oligotrophic soil environments.</title>
        <authorList>
            <person name="Leveau J.H."/>
            <person name="Uroz S."/>
            <person name="de Boer W."/>
        </authorList>
    </citation>
    <scope>NUCLEOTIDE SEQUENCE [LARGE SCALE GENOMIC DNA]</scope>
    <source>
        <strain evidence="2 3">Ter331</strain>
    </source>
</reference>
<dbReference type="SUPFAM" id="SSF53850">
    <property type="entry name" value="Periplasmic binding protein-like II"/>
    <property type="match status" value="1"/>
</dbReference>
<proteinExistence type="predicted"/>
<dbReference type="AlphaFoldDB" id="G0ACC2"/>
<dbReference type="InterPro" id="IPR050682">
    <property type="entry name" value="ModA/WtpA"/>
</dbReference>